<keyword evidence="3 8" id="KW-0418">Kinase</keyword>
<dbReference type="Gene3D" id="1.10.510.10">
    <property type="entry name" value="Transferase(Phosphotransferase) domain 1"/>
    <property type="match status" value="1"/>
</dbReference>
<keyword evidence="6" id="KW-0812">Transmembrane</keyword>
<comment type="caution">
    <text evidence="8">The sequence shown here is derived from an EMBL/GenBank/DDBJ whole genome shotgun (WGS) entry which is preliminary data.</text>
</comment>
<dbReference type="EMBL" id="JAPNKA010000001">
    <property type="protein sequence ID" value="MCY1083631.1"/>
    <property type="molecule type" value="Genomic_DNA"/>
</dbReference>
<dbReference type="PANTHER" id="PTHR43289">
    <property type="entry name" value="MITOGEN-ACTIVATED PROTEIN KINASE KINASE KINASE 20-RELATED"/>
    <property type="match status" value="1"/>
</dbReference>
<dbReference type="PROSITE" id="PS00109">
    <property type="entry name" value="PROTEIN_KINASE_TYR"/>
    <property type="match status" value="1"/>
</dbReference>
<proteinExistence type="predicted"/>
<reference evidence="8 9" key="1">
    <citation type="submission" date="2022-11" db="EMBL/GenBank/DDBJ databases">
        <title>Minimal conservation of predation-associated metabolite biosynthetic gene clusters underscores biosynthetic potential of Myxococcota including descriptions for ten novel species: Archangium lansinium sp. nov., Myxococcus landrumus sp. nov., Nannocystis bai.</title>
        <authorList>
            <person name="Ahearne A."/>
            <person name="Stevens C."/>
            <person name="Phillips K."/>
        </authorList>
    </citation>
    <scope>NUCLEOTIDE SEQUENCE [LARGE SCALE GENOMIC DNA]</scope>
    <source>
        <strain evidence="8 9">MIWBW</strain>
    </source>
</reference>
<evidence type="ECO:0000256" key="3">
    <source>
        <dbReference type="ARBA" id="ARBA00022777"/>
    </source>
</evidence>
<dbReference type="Gene3D" id="3.30.200.20">
    <property type="entry name" value="Phosphorylase Kinase, domain 1"/>
    <property type="match status" value="1"/>
</dbReference>
<dbReference type="Proteomes" id="UP001207654">
    <property type="component" value="Unassembled WGS sequence"/>
</dbReference>
<keyword evidence="9" id="KW-1185">Reference proteome</keyword>
<dbReference type="Pfam" id="PF08308">
    <property type="entry name" value="PEGA"/>
    <property type="match status" value="1"/>
</dbReference>
<dbReference type="Pfam" id="PF00069">
    <property type="entry name" value="Pkinase"/>
    <property type="match status" value="1"/>
</dbReference>
<evidence type="ECO:0000256" key="1">
    <source>
        <dbReference type="ARBA" id="ARBA00022679"/>
    </source>
</evidence>
<evidence type="ECO:0000313" key="9">
    <source>
        <dbReference type="Proteomes" id="UP001207654"/>
    </source>
</evidence>
<dbReference type="InterPro" id="IPR013229">
    <property type="entry name" value="PEGA"/>
</dbReference>
<feature type="compositionally biased region" description="Basic and acidic residues" evidence="5">
    <location>
        <begin position="371"/>
        <end position="407"/>
    </location>
</feature>
<feature type="region of interest" description="Disordered" evidence="5">
    <location>
        <begin position="479"/>
        <end position="542"/>
    </location>
</feature>
<dbReference type="RefSeq" id="WP_267542155.1">
    <property type="nucleotide sequence ID" value="NZ_JAPNKA010000001.1"/>
</dbReference>
<feature type="domain" description="Protein kinase" evidence="7">
    <location>
        <begin position="28"/>
        <end position="300"/>
    </location>
</feature>
<keyword evidence="2" id="KW-0547">Nucleotide-binding</keyword>
<dbReference type="SMART" id="SM00219">
    <property type="entry name" value="TyrKc"/>
    <property type="match status" value="1"/>
</dbReference>
<feature type="transmembrane region" description="Helical" evidence="6">
    <location>
        <begin position="446"/>
        <end position="469"/>
    </location>
</feature>
<sequence length="617" mass="66436">MSAPVRGASPPQNPANLDVHWGERIGRYQVLTQLSVGGMAELFLGFTSGPGGFRKYVALKRILPDARGDEQFEKMFLDEARITAALNHPNIGQVFELGQDAEGYFLAMEFIAGQNLNQIANVCRRRGQWPPAGFVLSVMRDVCLALHSAHTFTTPGGKPYPVIHRDVAQKNVMVTYDGVVKLLDFGIAKARDGTVRTQAGTVKGTTGYMSPEQVRGEPLDGRSDLFAAGVMLHELLTGERLFSAETEHQEMKMILDAPIPVPTEKVPTVPPEVSAVVLKALARDREQRYVSGREMARALEAAAGGLLFDAEQRAAFMREHFQDRMAMTHRLLESAESVQQPVDSETARMLGGGEGPGDVPTDPSPTLQGARAEKAADRSMARDGARLVERSEAKRPAREQGVRRADTGEPPATGVLTTGRMVTREQPAATETRATLRHTRGGTGKFWVALIALLVVGGGLGFGAVKLVAAIKAQESEGTPIPLPLADLSPMTPILPPGQKKADTADPGPSKQASAQAQPSVEAPPETREAAAKKDDDGEPVRNVRQGALTLVVLPEAEVFLNGRSLGKTPLIKTPLPVGRHLLRIKGADGKRRQLSVPIQAGKTAQFKLKLTDIPER</sequence>
<dbReference type="GO" id="GO:0016301">
    <property type="term" value="F:kinase activity"/>
    <property type="evidence" value="ECO:0007669"/>
    <property type="project" value="UniProtKB-KW"/>
</dbReference>
<gene>
    <name evidence="8" type="ORF">OV287_55255</name>
</gene>
<keyword evidence="6" id="KW-1133">Transmembrane helix</keyword>
<dbReference type="PROSITE" id="PS50011">
    <property type="entry name" value="PROTEIN_KINASE_DOM"/>
    <property type="match status" value="1"/>
</dbReference>
<evidence type="ECO:0000256" key="5">
    <source>
        <dbReference type="SAM" id="MobiDB-lite"/>
    </source>
</evidence>
<dbReference type="SUPFAM" id="SSF56112">
    <property type="entry name" value="Protein kinase-like (PK-like)"/>
    <property type="match status" value="1"/>
</dbReference>
<dbReference type="InterPro" id="IPR008266">
    <property type="entry name" value="Tyr_kinase_AS"/>
</dbReference>
<evidence type="ECO:0000313" key="8">
    <source>
        <dbReference type="EMBL" id="MCY1083631.1"/>
    </source>
</evidence>
<keyword evidence="4" id="KW-0067">ATP-binding</keyword>
<evidence type="ECO:0000256" key="6">
    <source>
        <dbReference type="SAM" id="Phobius"/>
    </source>
</evidence>
<evidence type="ECO:0000256" key="4">
    <source>
        <dbReference type="ARBA" id="ARBA00022840"/>
    </source>
</evidence>
<keyword evidence="1" id="KW-0808">Transferase</keyword>
<dbReference type="InterPro" id="IPR011009">
    <property type="entry name" value="Kinase-like_dom_sf"/>
</dbReference>
<feature type="compositionally biased region" description="Basic and acidic residues" evidence="5">
    <location>
        <begin position="525"/>
        <end position="542"/>
    </location>
</feature>
<dbReference type="InterPro" id="IPR000719">
    <property type="entry name" value="Prot_kinase_dom"/>
</dbReference>
<dbReference type="PANTHER" id="PTHR43289:SF6">
    <property type="entry name" value="SERINE_THREONINE-PROTEIN KINASE NEKL-3"/>
    <property type="match status" value="1"/>
</dbReference>
<evidence type="ECO:0000259" key="7">
    <source>
        <dbReference type="PROSITE" id="PS50011"/>
    </source>
</evidence>
<keyword evidence="6" id="KW-0472">Membrane</keyword>
<name>A0ABT4AQT6_9BACT</name>
<feature type="region of interest" description="Disordered" evidence="5">
    <location>
        <begin position="335"/>
        <end position="415"/>
    </location>
</feature>
<dbReference type="CDD" id="cd14014">
    <property type="entry name" value="STKc_PknB_like"/>
    <property type="match status" value="1"/>
</dbReference>
<evidence type="ECO:0000256" key="2">
    <source>
        <dbReference type="ARBA" id="ARBA00022741"/>
    </source>
</evidence>
<organism evidence="8 9">
    <name type="scientific">Archangium lansingense</name>
    <dbReference type="NCBI Taxonomy" id="2995310"/>
    <lineage>
        <taxon>Bacteria</taxon>
        <taxon>Pseudomonadati</taxon>
        <taxon>Myxococcota</taxon>
        <taxon>Myxococcia</taxon>
        <taxon>Myxococcales</taxon>
        <taxon>Cystobacterineae</taxon>
        <taxon>Archangiaceae</taxon>
        <taxon>Archangium</taxon>
    </lineage>
</organism>
<protein>
    <submittedName>
        <fullName evidence="8">Protein kinase</fullName>
    </submittedName>
</protein>
<dbReference type="InterPro" id="IPR020635">
    <property type="entry name" value="Tyr_kinase_cat_dom"/>
</dbReference>
<accession>A0ABT4AQT6</accession>